<accession>K1QGM2</accession>
<dbReference type="InParanoid" id="K1QGM2"/>
<reference evidence="1" key="1">
    <citation type="journal article" date="2012" name="Nature">
        <title>The oyster genome reveals stress adaptation and complexity of shell formation.</title>
        <authorList>
            <person name="Zhang G."/>
            <person name="Fang X."/>
            <person name="Guo X."/>
            <person name="Li L."/>
            <person name="Luo R."/>
            <person name="Xu F."/>
            <person name="Yang P."/>
            <person name="Zhang L."/>
            <person name="Wang X."/>
            <person name="Qi H."/>
            <person name="Xiong Z."/>
            <person name="Que H."/>
            <person name="Xie Y."/>
            <person name="Holland P.W."/>
            <person name="Paps J."/>
            <person name="Zhu Y."/>
            <person name="Wu F."/>
            <person name="Chen Y."/>
            <person name="Wang J."/>
            <person name="Peng C."/>
            <person name="Meng J."/>
            <person name="Yang L."/>
            <person name="Liu J."/>
            <person name="Wen B."/>
            <person name="Zhang N."/>
            <person name="Huang Z."/>
            <person name="Zhu Q."/>
            <person name="Feng Y."/>
            <person name="Mount A."/>
            <person name="Hedgecock D."/>
            <person name="Xu Z."/>
            <person name="Liu Y."/>
            <person name="Domazet-Loso T."/>
            <person name="Du Y."/>
            <person name="Sun X."/>
            <person name="Zhang S."/>
            <person name="Liu B."/>
            <person name="Cheng P."/>
            <person name="Jiang X."/>
            <person name="Li J."/>
            <person name="Fan D."/>
            <person name="Wang W."/>
            <person name="Fu W."/>
            <person name="Wang T."/>
            <person name="Wang B."/>
            <person name="Zhang J."/>
            <person name="Peng Z."/>
            <person name="Li Y."/>
            <person name="Li N."/>
            <person name="Wang J."/>
            <person name="Chen M."/>
            <person name="He Y."/>
            <person name="Tan F."/>
            <person name="Song X."/>
            <person name="Zheng Q."/>
            <person name="Huang R."/>
            <person name="Yang H."/>
            <person name="Du X."/>
            <person name="Chen L."/>
            <person name="Yang M."/>
            <person name="Gaffney P.M."/>
            <person name="Wang S."/>
            <person name="Luo L."/>
            <person name="She Z."/>
            <person name="Ming Y."/>
            <person name="Huang W."/>
            <person name="Zhang S."/>
            <person name="Huang B."/>
            <person name="Zhang Y."/>
            <person name="Qu T."/>
            <person name="Ni P."/>
            <person name="Miao G."/>
            <person name="Wang J."/>
            <person name="Wang Q."/>
            <person name="Steinberg C.E."/>
            <person name="Wang H."/>
            <person name="Li N."/>
            <person name="Qian L."/>
            <person name="Zhang G."/>
            <person name="Li Y."/>
            <person name="Yang H."/>
            <person name="Liu X."/>
            <person name="Wang J."/>
            <person name="Yin Y."/>
            <person name="Wang J."/>
        </authorList>
    </citation>
    <scope>NUCLEOTIDE SEQUENCE [LARGE SCALE GENOMIC DNA]</scope>
    <source>
        <strain evidence="1">05x7-T-G4-1.051#20</strain>
    </source>
</reference>
<protein>
    <submittedName>
        <fullName evidence="1">Uncharacterized protein</fullName>
    </submittedName>
</protein>
<organism evidence="1">
    <name type="scientific">Magallana gigas</name>
    <name type="common">Pacific oyster</name>
    <name type="synonym">Crassostrea gigas</name>
    <dbReference type="NCBI Taxonomy" id="29159"/>
    <lineage>
        <taxon>Eukaryota</taxon>
        <taxon>Metazoa</taxon>
        <taxon>Spiralia</taxon>
        <taxon>Lophotrochozoa</taxon>
        <taxon>Mollusca</taxon>
        <taxon>Bivalvia</taxon>
        <taxon>Autobranchia</taxon>
        <taxon>Pteriomorphia</taxon>
        <taxon>Ostreida</taxon>
        <taxon>Ostreoidea</taxon>
        <taxon>Ostreidae</taxon>
        <taxon>Magallana</taxon>
    </lineage>
</organism>
<dbReference type="HOGENOM" id="CLU_2160824_0_0_1"/>
<evidence type="ECO:0000313" key="1">
    <source>
        <dbReference type="EMBL" id="EKC33023.1"/>
    </source>
</evidence>
<name>K1QGM2_MAGGI</name>
<gene>
    <name evidence="1" type="ORF">CGI_10006268</name>
</gene>
<proteinExistence type="predicted"/>
<sequence length="111" mass="13119">MGFPLFEKPLARVQASPCEKMYSHAPRWPSPRASRLFVREKDKAPSPDSHYGFVLHHGHLDWTPCTCLDQQVRRSWRPPWMDGPAENKKRRATRTNLYWKLNKILTGTYER</sequence>
<dbReference type="EMBL" id="JH815849">
    <property type="protein sequence ID" value="EKC33023.1"/>
    <property type="molecule type" value="Genomic_DNA"/>
</dbReference>
<dbReference type="AlphaFoldDB" id="K1QGM2"/>